<name>A0A1D1ULJ7_RAMVA</name>
<dbReference type="Proteomes" id="UP000186922">
    <property type="component" value="Unassembled WGS sequence"/>
</dbReference>
<feature type="compositionally biased region" description="Polar residues" evidence="1">
    <location>
        <begin position="14"/>
        <end position="29"/>
    </location>
</feature>
<dbReference type="EMBL" id="BDGG01000001">
    <property type="protein sequence ID" value="GAU90596.1"/>
    <property type="molecule type" value="Genomic_DNA"/>
</dbReference>
<keyword evidence="3" id="KW-1185">Reference proteome</keyword>
<protein>
    <submittedName>
        <fullName evidence="2">Uncharacterized protein</fullName>
    </submittedName>
</protein>
<evidence type="ECO:0000313" key="2">
    <source>
        <dbReference type="EMBL" id="GAU90596.1"/>
    </source>
</evidence>
<comment type="caution">
    <text evidence="2">The sequence shown here is derived from an EMBL/GenBank/DDBJ whole genome shotgun (WGS) entry which is preliminary data.</text>
</comment>
<proteinExistence type="predicted"/>
<accession>A0A1D1ULJ7</accession>
<organism evidence="2 3">
    <name type="scientific">Ramazzottius varieornatus</name>
    <name type="common">Water bear</name>
    <name type="synonym">Tardigrade</name>
    <dbReference type="NCBI Taxonomy" id="947166"/>
    <lineage>
        <taxon>Eukaryota</taxon>
        <taxon>Metazoa</taxon>
        <taxon>Ecdysozoa</taxon>
        <taxon>Tardigrada</taxon>
        <taxon>Eutardigrada</taxon>
        <taxon>Parachela</taxon>
        <taxon>Hypsibioidea</taxon>
        <taxon>Ramazzottiidae</taxon>
        <taxon>Ramazzottius</taxon>
    </lineage>
</organism>
<reference evidence="2 3" key="1">
    <citation type="journal article" date="2016" name="Nat. Commun.">
        <title>Extremotolerant tardigrade genome and improved radiotolerance of human cultured cells by tardigrade-unique protein.</title>
        <authorList>
            <person name="Hashimoto T."/>
            <person name="Horikawa D.D."/>
            <person name="Saito Y."/>
            <person name="Kuwahara H."/>
            <person name="Kozuka-Hata H."/>
            <person name="Shin-I T."/>
            <person name="Minakuchi Y."/>
            <person name="Ohishi K."/>
            <person name="Motoyama A."/>
            <person name="Aizu T."/>
            <person name="Enomoto A."/>
            <person name="Kondo K."/>
            <person name="Tanaka S."/>
            <person name="Hara Y."/>
            <person name="Koshikawa S."/>
            <person name="Sagara H."/>
            <person name="Miura T."/>
            <person name="Yokobori S."/>
            <person name="Miyagawa K."/>
            <person name="Suzuki Y."/>
            <person name="Kubo T."/>
            <person name="Oyama M."/>
            <person name="Kohara Y."/>
            <person name="Fujiyama A."/>
            <person name="Arakawa K."/>
            <person name="Katayama T."/>
            <person name="Toyoda A."/>
            <person name="Kunieda T."/>
        </authorList>
    </citation>
    <scope>NUCLEOTIDE SEQUENCE [LARGE SCALE GENOMIC DNA]</scope>
    <source>
        <strain evidence="2 3">YOKOZUNA-1</strain>
    </source>
</reference>
<gene>
    <name evidence="2" type="primary">RvY_02994-1</name>
    <name evidence="2" type="synonym">RvY_02994.1</name>
    <name evidence="2" type="ORF">RvY_02994</name>
</gene>
<dbReference type="AlphaFoldDB" id="A0A1D1ULJ7"/>
<evidence type="ECO:0000256" key="1">
    <source>
        <dbReference type="SAM" id="MobiDB-lite"/>
    </source>
</evidence>
<evidence type="ECO:0000313" key="3">
    <source>
        <dbReference type="Proteomes" id="UP000186922"/>
    </source>
</evidence>
<sequence>MLQTFTSPVAVVQRHQSGPPSSCNGQRQRGQLLHRPCRGRFHLHRHGTHHIPDSRFQRLVIISSRTVEVDTTPTRYSTKLPCPLVWKVWASDAQSGSRFMASIYSMQAGVLSIYPERDLDSVVNRGMDHWPLLTSAELPFLALRQQQRAWDLPVVTEEFEELLKSDMTNEARLMAVLPTSSAGLFTEEFSGPQHATDHRWAALRIETLSASSVSMWSSRRRWASRSELFKERGTSQ</sequence>
<feature type="region of interest" description="Disordered" evidence="1">
    <location>
        <begin position="1"/>
        <end position="30"/>
    </location>
</feature>